<protein>
    <recommendedName>
        <fullName evidence="3">Peptidase S1 domain-containing protein</fullName>
    </recommendedName>
</protein>
<dbReference type="OrthoDB" id="8170759at2759"/>
<dbReference type="GO" id="GO:0006508">
    <property type="term" value="P:proteolysis"/>
    <property type="evidence" value="ECO:0007669"/>
    <property type="project" value="InterPro"/>
</dbReference>
<comment type="similarity">
    <text evidence="2">Belongs to the peptidase S1 family. CLIP subfamily.</text>
</comment>
<dbReference type="SUPFAM" id="SSF50494">
    <property type="entry name" value="Trypsin-like serine proteases"/>
    <property type="match status" value="1"/>
</dbReference>
<sequence>AHCLHWSNEFRRFDKKDLLITAGKYKRDFYDTEQHQQSSAVKELIIPKAYNGFATYHAYDIAIIDLERSFEISNYVLPICVKFDVNFDLENTEGTVVGWGYTENKSFNNGQVGEVSPILLKTYLPLINWEACKKKKRHDYNFLDFLTSDKFCGLFKNGSGTQKGDSGGGVFVAKDNKWYVVGIVSSKDGSNTVAALTNVHFADHQRFIRETMTNYKRYQE</sequence>
<comment type="caution">
    <text evidence="4">The sequence shown here is derived from an EMBL/GenBank/DDBJ whole genome shotgun (WGS) entry which is preliminary data.</text>
</comment>
<feature type="non-terminal residue" evidence="4">
    <location>
        <position position="1"/>
    </location>
</feature>
<dbReference type="InterPro" id="IPR001254">
    <property type="entry name" value="Trypsin_dom"/>
</dbReference>
<dbReference type="Proteomes" id="UP000466442">
    <property type="component" value="Unassembled WGS sequence"/>
</dbReference>
<dbReference type="SMART" id="SM00020">
    <property type="entry name" value="Tryp_SPc"/>
    <property type="match status" value="1"/>
</dbReference>
<proteinExistence type="inferred from homology"/>
<organism evidence="4 5">
    <name type="scientific">Apolygus lucorum</name>
    <name type="common">Small green plant bug</name>
    <name type="synonym">Lygocoris lucorum</name>
    <dbReference type="NCBI Taxonomy" id="248454"/>
    <lineage>
        <taxon>Eukaryota</taxon>
        <taxon>Metazoa</taxon>
        <taxon>Ecdysozoa</taxon>
        <taxon>Arthropoda</taxon>
        <taxon>Hexapoda</taxon>
        <taxon>Insecta</taxon>
        <taxon>Pterygota</taxon>
        <taxon>Neoptera</taxon>
        <taxon>Paraneoptera</taxon>
        <taxon>Hemiptera</taxon>
        <taxon>Heteroptera</taxon>
        <taxon>Panheteroptera</taxon>
        <taxon>Cimicomorpha</taxon>
        <taxon>Miridae</taxon>
        <taxon>Mirini</taxon>
        <taxon>Apolygus</taxon>
    </lineage>
</organism>
<dbReference type="InterPro" id="IPR009003">
    <property type="entry name" value="Peptidase_S1_PA"/>
</dbReference>
<feature type="domain" description="Peptidase S1" evidence="3">
    <location>
        <begin position="1"/>
        <end position="213"/>
    </location>
</feature>
<evidence type="ECO:0000259" key="3">
    <source>
        <dbReference type="PROSITE" id="PS50240"/>
    </source>
</evidence>
<dbReference type="Pfam" id="PF00089">
    <property type="entry name" value="Trypsin"/>
    <property type="match status" value="1"/>
</dbReference>
<accession>A0A8S9XCH2</accession>
<dbReference type="PROSITE" id="PS50240">
    <property type="entry name" value="TRYPSIN_DOM"/>
    <property type="match status" value="1"/>
</dbReference>
<keyword evidence="5" id="KW-1185">Reference proteome</keyword>
<evidence type="ECO:0000313" key="4">
    <source>
        <dbReference type="EMBL" id="KAF6205968.1"/>
    </source>
</evidence>
<dbReference type="Gene3D" id="2.40.10.10">
    <property type="entry name" value="Trypsin-like serine proteases"/>
    <property type="match status" value="1"/>
</dbReference>
<evidence type="ECO:0000313" key="5">
    <source>
        <dbReference type="Proteomes" id="UP000466442"/>
    </source>
</evidence>
<reference evidence="4" key="1">
    <citation type="journal article" date="2021" name="Mol. Ecol. Resour.">
        <title>Apolygus lucorum genome provides insights into omnivorousness and mesophyll feeding.</title>
        <authorList>
            <person name="Liu Y."/>
            <person name="Liu H."/>
            <person name="Wang H."/>
            <person name="Huang T."/>
            <person name="Liu B."/>
            <person name="Yang B."/>
            <person name="Yin L."/>
            <person name="Li B."/>
            <person name="Zhang Y."/>
            <person name="Zhang S."/>
            <person name="Jiang F."/>
            <person name="Zhang X."/>
            <person name="Ren Y."/>
            <person name="Wang B."/>
            <person name="Wang S."/>
            <person name="Lu Y."/>
            <person name="Wu K."/>
            <person name="Fan W."/>
            <person name="Wang G."/>
        </authorList>
    </citation>
    <scope>NUCLEOTIDE SEQUENCE</scope>
    <source>
        <strain evidence="4">12Hb</strain>
    </source>
</reference>
<dbReference type="GO" id="GO:0004252">
    <property type="term" value="F:serine-type endopeptidase activity"/>
    <property type="evidence" value="ECO:0007669"/>
    <property type="project" value="InterPro"/>
</dbReference>
<keyword evidence="1" id="KW-1015">Disulfide bond</keyword>
<evidence type="ECO:0000256" key="1">
    <source>
        <dbReference type="ARBA" id="ARBA00023157"/>
    </source>
</evidence>
<name>A0A8S9XCH2_APOLU</name>
<dbReference type="PANTHER" id="PTHR24256">
    <property type="entry name" value="TRYPTASE-RELATED"/>
    <property type="match status" value="1"/>
</dbReference>
<gene>
    <name evidence="4" type="ORF">GE061_017192</name>
</gene>
<dbReference type="InterPro" id="IPR043504">
    <property type="entry name" value="Peptidase_S1_PA_chymotrypsin"/>
</dbReference>
<dbReference type="InterPro" id="IPR051487">
    <property type="entry name" value="Ser/Thr_Proteases_Immune/Dev"/>
</dbReference>
<dbReference type="EMBL" id="WIXP02000008">
    <property type="protein sequence ID" value="KAF6205968.1"/>
    <property type="molecule type" value="Genomic_DNA"/>
</dbReference>
<dbReference type="AlphaFoldDB" id="A0A8S9XCH2"/>
<evidence type="ECO:0000256" key="2">
    <source>
        <dbReference type="ARBA" id="ARBA00024195"/>
    </source>
</evidence>